<reference evidence="12 13" key="1">
    <citation type="submission" date="2016-06" db="EMBL/GenBank/DDBJ databases">
        <title>Evolution of pathogenesis and genome organization in the Tremellales.</title>
        <authorList>
            <person name="Cuomo C."/>
            <person name="Litvintseva A."/>
            <person name="Heitman J."/>
            <person name="Chen Y."/>
            <person name="Sun S."/>
            <person name="Springer D."/>
            <person name="Dromer F."/>
            <person name="Young S."/>
            <person name="Zeng Q."/>
            <person name="Chapman S."/>
            <person name="Gujja S."/>
            <person name="Saif S."/>
            <person name="Birren B."/>
        </authorList>
    </citation>
    <scope>NUCLEOTIDE SEQUENCE [LARGE SCALE GENOMIC DNA]</scope>
    <source>
        <strain evidence="12 13">CBS 7118</strain>
    </source>
</reference>
<keyword evidence="9" id="KW-0812">Transmembrane</keyword>
<dbReference type="Proteomes" id="UP000094819">
    <property type="component" value="Unassembled WGS sequence"/>
</dbReference>
<comment type="subcellular location">
    <subcellularLocation>
        <location evidence="2">Nucleus</location>
    </subcellularLocation>
</comment>
<dbReference type="AlphaFoldDB" id="A0A1E3J4A6"/>
<comment type="cofactor">
    <cofactor evidence="1">
        <name>a divalent metal cation</name>
        <dbReference type="ChEBI" id="CHEBI:60240"/>
    </cofactor>
</comment>
<evidence type="ECO:0000313" key="12">
    <source>
        <dbReference type="EMBL" id="ODN95689.1"/>
    </source>
</evidence>
<comment type="caution">
    <text evidence="12">The sequence shown here is derived from an EMBL/GenBank/DDBJ whole genome shotgun (WGS) entry which is preliminary data.</text>
</comment>
<dbReference type="PANTHER" id="PTHR22930">
    <property type="match status" value="1"/>
</dbReference>
<dbReference type="GO" id="GO:0046872">
    <property type="term" value="F:metal ion binding"/>
    <property type="evidence" value="ECO:0007669"/>
    <property type="project" value="UniProtKB-KW"/>
</dbReference>
<keyword evidence="5" id="KW-0479">Metal-binding</keyword>
<keyword evidence="7" id="KW-0539">Nucleus</keyword>
<dbReference type="InterPro" id="IPR058353">
    <property type="entry name" value="DUF8040"/>
</dbReference>
<keyword evidence="13" id="KW-1185">Reference proteome</keyword>
<feature type="domain" description="DDE Tnp4" evidence="10">
    <location>
        <begin position="178"/>
        <end position="337"/>
    </location>
</feature>
<organism evidence="12 13">
    <name type="scientific">Cryptococcus wingfieldii CBS 7118</name>
    <dbReference type="NCBI Taxonomy" id="1295528"/>
    <lineage>
        <taxon>Eukaryota</taxon>
        <taxon>Fungi</taxon>
        <taxon>Dikarya</taxon>
        <taxon>Basidiomycota</taxon>
        <taxon>Agaricomycotina</taxon>
        <taxon>Tremellomycetes</taxon>
        <taxon>Tremellales</taxon>
        <taxon>Cryptococcaceae</taxon>
        <taxon>Cryptococcus</taxon>
    </lineage>
</organism>
<evidence type="ECO:0000259" key="10">
    <source>
        <dbReference type="Pfam" id="PF13359"/>
    </source>
</evidence>
<feature type="compositionally biased region" description="Basic and acidic residues" evidence="8">
    <location>
        <begin position="357"/>
        <end position="377"/>
    </location>
</feature>
<dbReference type="GO" id="GO:0004518">
    <property type="term" value="F:nuclease activity"/>
    <property type="evidence" value="ECO:0007669"/>
    <property type="project" value="UniProtKB-KW"/>
</dbReference>
<evidence type="ECO:0000256" key="1">
    <source>
        <dbReference type="ARBA" id="ARBA00001968"/>
    </source>
</evidence>
<name>A0A1E3J4A6_9TREE</name>
<evidence type="ECO:0000256" key="6">
    <source>
        <dbReference type="ARBA" id="ARBA00022801"/>
    </source>
</evidence>
<gene>
    <name evidence="12" type="ORF">L198_04307</name>
</gene>
<dbReference type="InterPro" id="IPR027806">
    <property type="entry name" value="HARBI1_dom"/>
</dbReference>
<proteinExistence type="inferred from homology"/>
<feature type="domain" description="DUF8040" evidence="11">
    <location>
        <begin position="52"/>
        <end position="141"/>
    </location>
</feature>
<keyword evidence="4" id="KW-0540">Nuclease</keyword>
<dbReference type="Pfam" id="PF26138">
    <property type="entry name" value="DUF8040"/>
    <property type="match status" value="1"/>
</dbReference>
<dbReference type="PANTHER" id="PTHR22930:SF251">
    <property type="entry name" value="DDE TNP4 DOMAIN-CONTAINING PROTEIN"/>
    <property type="match status" value="1"/>
</dbReference>
<dbReference type="RefSeq" id="XP_019031354.1">
    <property type="nucleotide sequence ID" value="XM_019176426.1"/>
</dbReference>
<evidence type="ECO:0000256" key="9">
    <source>
        <dbReference type="SAM" id="Phobius"/>
    </source>
</evidence>
<dbReference type="InterPro" id="IPR045249">
    <property type="entry name" value="HARBI1-like"/>
</dbReference>
<dbReference type="GO" id="GO:0005634">
    <property type="term" value="C:nucleus"/>
    <property type="evidence" value="ECO:0007669"/>
    <property type="project" value="UniProtKB-SubCell"/>
</dbReference>
<feature type="region of interest" description="Disordered" evidence="8">
    <location>
        <begin position="343"/>
        <end position="432"/>
    </location>
</feature>
<keyword evidence="9" id="KW-0472">Membrane</keyword>
<keyword evidence="9" id="KW-1133">Transmembrane helix</keyword>
<dbReference type="OrthoDB" id="1681765at2759"/>
<evidence type="ECO:0000256" key="8">
    <source>
        <dbReference type="SAM" id="MobiDB-lite"/>
    </source>
</evidence>
<dbReference type="GeneID" id="30193520"/>
<evidence type="ECO:0000313" key="13">
    <source>
        <dbReference type="Proteomes" id="UP000094819"/>
    </source>
</evidence>
<evidence type="ECO:0000256" key="4">
    <source>
        <dbReference type="ARBA" id="ARBA00022722"/>
    </source>
</evidence>
<evidence type="ECO:0000256" key="7">
    <source>
        <dbReference type="ARBA" id="ARBA00023242"/>
    </source>
</evidence>
<keyword evidence="6" id="KW-0378">Hydrolase</keyword>
<comment type="similarity">
    <text evidence="3">Belongs to the HARBI1 family.</text>
</comment>
<accession>A0A1E3J4A6</accession>
<dbReference type="GO" id="GO:0016787">
    <property type="term" value="F:hydrolase activity"/>
    <property type="evidence" value="ECO:0007669"/>
    <property type="project" value="UniProtKB-KW"/>
</dbReference>
<evidence type="ECO:0000259" key="11">
    <source>
        <dbReference type="Pfam" id="PF26138"/>
    </source>
</evidence>
<protein>
    <submittedName>
        <fullName evidence="12">Uncharacterized protein</fullName>
    </submittedName>
</protein>
<dbReference type="EMBL" id="AWGH01000012">
    <property type="protein sequence ID" value="ODN95689.1"/>
    <property type="molecule type" value="Genomic_DNA"/>
</dbReference>
<evidence type="ECO:0000256" key="2">
    <source>
        <dbReference type="ARBA" id="ARBA00004123"/>
    </source>
</evidence>
<evidence type="ECO:0000256" key="3">
    <source>
        <dbReference type="ARBA" id="ARBA00006958"/>
    </source>
</evidence>
<evidence type="ECO:0000256" key="5">
    <source>
        <dbReference type="ARBA" id="ARBA00022723"/>
    </source>
</evidence>
<dbReference type="Pfam" id="PF13359">
    <property type="entry name" value="DDE_Tnp_4"/>
    <property type="match status" value="1"/>
</dbReference>
<sequence>MDTPHNRSSIDTIILLFATLTATMAYLHHVRKMRRNRPMRRVIHNGYWNVERQIEEWLHHRHHGIRTSLGLHVDEFLDIKDFLEANGIELETEGVSANARLAMALYMLRKGASQASVAEDFGQRSEDTVWGSFWTVVEALVREDIFRQWIKMPTAEDGPHPILADYSPFVFQHALGAVDGTHVYVKVPQSSKKAYISGRKDSPTMNVFAACNFDLDFISIFAGVEGSAHDSRVLSMAKSQGLFDLPPETYVLGDAGYALSGTILTPHRTVKYHTWEPGAIPQSAEEEFNRQHASLRNCIERAFGLLKGRFHILRDKPLQQKPKNQWKVVVACAVLHNMLNAHRRGGMDPMDQEEMDETMRREREDRQDRGRRDRTTGSEDESLLVGVDDMRSRRQQYTDILWERFQARRPRRGRPSGRGRPRRQNQNRGQYE</sequence>
<feature type="transmembrane region" description="Helical" evidence="9">
    <location>
        <begin position="12"/>
        <end position="30"/>
    </location>
</feature>
<feature type="compositionally biased region" description="Basic residues" evidence="8">
    <location>
        <begin position="407"/>
        <end position="425"/>
    </location>
</feature>